<protein>
    <submittedName>
        <fullName evidence="1">Uncharacterized protein</fullName>
    </submittedName>
</protein>
<dbReference type="Proteomes" id="UP001604336">
    <property type="component" value="Unassembled WGS sequence"/>
</dbReference>
<comment type="caution">
    <text evidence="1">The sequence shown here is derived from an EMBL/GenBank/DDBJ whole genome shotgun (WGS) entry which is preliminary data.</text>
</comment>
<evidence type="ECO:0000313" key="1">
    <source>
        <dbReference type="EMBL" id="KAL2465881.1"/>
    </source>
</evidence>
<dbReference type="EMBL" id="JBFOLK010000013">
    <property type="protein sequence ID" value="KAL2465881.1"/>
    <property type="molecule type" value="Genomic_DNA"/>
</dbReference>
<organism evidence="1 2">
    <name type="scientific">Abeliophyllum distichum</name>
    <dbReference type="NCBI Taxonomy" id="126358"/>
    <lineage>
        <taxon>Eukaryota</taxon>
        <taxon>Viridiplantae</taxon>
        <taxon>Streptophyta</taxon>
        <taxon>Embryophyta</taxon>
        <taxon>Tracheophyta</taxon>
        <taxon>Spermatophyta</taxon>
        <taxon>Magnoliopsida</taxon>
        <taxon>eudicotyledons</taxon>
        <taxon>Gunneridae</taxon>
        <taxon>Pentapetalae</taxon>
        <taxon>asterids</taxon>
        <taxon>lamiids</taxon>
        <taxon>Lamiales</taxon>
        <taxon>Oleaceae</taxon>
        <taxon>Forsythieae</taxon>
        <taxon>Abeliophyllum</taxon>
    </lineage>
</organism>
<keyword evidence="2" id="KW-1185">Reference proteome</keyword>
<sequence>MNILFGSTFDQMDVYHELTAISEPLFKFYGGIALFSRGMITLVVDFEELPCHLRKFMKFLIVDTRFCLPWSPRKARTEGFARKSRPYITCQLSSRCWKGSPRFVTIRQRLRACYMNALRKVTKHEDVALAVMTIHSEQMDVDYKEMDKEMILDEGLDPRIIGLDSLASPVEELEAFPVNSSEPSATIPSVVLVHTT</sequence>
<evidence type="ECO:0000313" key="2">
    <source>
        <dbReference type="Proteomes" id="UP001604336"/>
    </source>
</evidence>
<dbReference type="AlphaFoldDB" id="A0ABD1PTL9"/>
<reference evidence="2" key="1">
    <citation type="submission" date="2024-07" db="EMBL/GenBank/DDBJ databases">
        <title>Two chromosome-level genome assemblies of Korean endemic species Abeliophyllum distichum and Forsythia ovata (Oleaceae).</title>
        <authorList>
            <person name="Jang H."/>
        </authorList>
    </citation>
    <scope>NUCLEOTIDE SEQUENCE [LARGE SCALE GENOMIC DNA]</scope>
</reference>
<proteinExistence type="predicted"/>
<accession>A0ABD1PTL9</accession>
<gene>
    <name evidence="1" type="ORF">Adt_41732</name>
</gene>
<name>A0ABD1PTL9_9LAMI</name>